<evidence type="ECO:0000256" key="6">
    <source>
        <dbReference type="ARBA" id="ARBA00023034"/>
    </source>
</evidence>
<keyword evidence="4" id="KW-0735">Signal-anchor</keyword>
<dbReference type="GO" id="GO:0000139">
    <property type="term" value="C:Golgi membrane"/>
    <property type="evidence" value="ECO:0007669"/>
    <property type="project" value="UniProtKB-SubCell"/>
</dbReference>
<dbReference type="EMBL" id="CAKOFQ010006690">
    <property type="protein sequence ID" value="CAH1960901.1"/>
    <property type="molecule type" value="Genomic_DNA"/>
</dbReference>
<gene>
    <name evidence="10" type="ORF">ACAOBT_LOCUS3866</name>
</gene>
<dbReference type="OrthoDB" id="10019582at2759"/>
<reference evidence="10" key="1">
    <citation type="submission" date="2022-03" db="EMBL/GenBank/DDBJ databases">
        <authorList>
            <person name="Sayadi A."/>
        </authorList>
    </citation>
    <scope>NUCLEOTIDE SEQUENCE</scope>
</reference>
<evidence type="ECO:0000256" key="8">
    <source>
        <dbReference type="ARBA" id="ARBA00023180"/>
    </source>
</evidence>
<evidence type="ECO:0000256" key="1">
    <source>
        <dbReference type="ARBA" id="ARBA00004323"/>
    </source>
</evidence>
<keyword evidence="2" id="KW-0808">Transferase</keyword>
<feature type="transmembrane region" description="Helical" evidence="9">
    <location>
        <begin position="12"/>
        <end position="32"/>
    </location>
</feature>
<keyword evidence="11" id="KW-1185">Reference proteome</keyword>
<comment type="subcellular location">
    <subcellularLocation>
        <location evidence="1">Golgi apparatus membrane</location>
        <topology evidence="1">Single-pass type II membrane protein</topology>
    </subcellularLocation>
</comment>
<evidence type="ECO:0000256" key="9">
    <source>
        <dbReference type="SAM" id="Phobius"/>
    </source>
</evidence>
<dbReference type="GO" id="GO:0008146">
    <property type="term" value="F:sulfotransferase activity"/>
    <property type="evidence" value="ECO:0007669"/>
    <property type="project" value="InterPro"/>
</dbReference>
<keyword evidence="8" id="KW-0325">Glycoprotein</keyword>
<evidence type="ECO:0000256" key="4">
    <source>
        <dbReference type="ARBA" id="ARBA00022968"/>
    </source>
</evidence>
<proteinExistence type="predicted"/>
<organism evidence="10 11">
    <name type="scientific">Acanthoscelides obtectus</name>
    <name type="common">Bean weevil</name>
    <name type="synonym">Bruchus obtectus</name>
    <dbReference type="NCBI Taxonomy" id="200917"/>
    <lineage>
        <taxon>Eukaryota</taxon>
        <taxon>Metazoa</taxon>
        <taxon>Ecdysozoa</taxon>
        <taxon>Arthropoda</taxon>
        <taxon>Hexapoda</taxon>
        <taxon>Insecta</taxon>
        <taxon>Pterygota</taxon>
        <taxon>Neoptera</taxon>
        <taxon>Endopterygota</taxon>
        <taxon>Coleoptera</taxon>
        <taxon>Polyphaga</taxon>
        <taxon>Cucujiformia</taxon>
        <taxon>Chrysomeloidea</taxon>
        <taxon>Chrysomelidae</taxon>
        <taxon>Bruchinae</taxon>
        <taxon>Bruchini</taxon>
        <taxon>Acanthoscelides</taxon>
    </lineage>
</organism>
<dbReference type="Proteomes" id="UP001152888">
    <property type="component" value="Unassembled WGS sequence"/>
</dbReference>
<protein>
    <submittedName>
        <fullName evidence="10">Uncharacterized protein</fullName>
    </submittedName>
</protein>
<comment type="caution">
    <text evidence="10">The sequence shown here is derived from an EMBL/GenBank/DDBJ whole genome shotgun (WGS) entry which is preliminary data.</text>
</comment>
<evidence type="ECO:0000256" key="7">
    <source>
        <dbReference type="ARBA" id="ARBA00023136"/>
    </source>
</evidence>
<dbReference type="Gene3D" id="3.40.50.300">
    <property type="entry name" value="P-loop containing nucleotide triphosphate hydrolases"/>
    <property type="match status" value="1"/>
</dbReference>
<dbReference type="PANTHER" id="PTHR12129:SF15">
    <property type="entry name" value="URONYL 2-SULFOTRANSFERASE"/>
    <property type="match status" value="1"/>
</dbReference>
<sequence length="191" mass="22453">MRYRKCVVQYYGTITVLAIVVYCVFVVFYGVVDETLVTSRTSTLTQKQVTESSFWMSYPSASLRHTTKSLVELGKMDEVNKHFLFLNHVPKSGAEILILLLQRLQGYNNYRHVRLKDGNKRFLTRTQQENLVYEVYERMKKEAVPLSFDRHVYFINFTSFDKQLPVYINLIRNPVDKVISRQIMITSTSIF</sequence>
<name>A0A9P0JUM9_ACAOB</name>
<keyword evidence="5 9" id="KW-1133">Transmembrane helix</keyword>
<evidence type="ECO:0000256" key="5">
    <source>
        <dbReference type="ARBA" id="ARBA00022989"/>
    </source>
</evidence>
<dbReference type="AlphaFoldDB" id="A0A9P0JUM9"/>
<evidence type="ECO:0000313" key="11">
    <source>
        <dbReference type="Proteomes" id="UP001152888"/>
    </source>
</evidence>
<keyword evidence="6" id="KW-0333">Golgi apparatus</keyword>
<dbReference type="SUPFAM" id="SSF52540">
    <property type="entry name" value="P-loop containing nucleoside triphosphate hydrolases"/>
    <property type="match status" value="1"/>
</dbReference>
<dbReference type="InterPro" id="IPR007734">
    <property type="entry name" value="Heparan_SO4_2-O-STrfase"/>
</dbReference>
<dbReference type="InterPro" id="IPR027417">
    <property type="entry name" value="P-loop_NTPase"/>
</dbReference>
<accession>A0A9P0JUM9</accession>
<keyword evidence="3 9" id="KW-0812">Transmembrane</keyword>
<evidence type="ECO:0000256" key="3">
    <source>
        <dbReference type="ARBA" id="ARBA00022692"/>
    </source>
</evidence>
<evidence type="ECO:0000313" key="10">
    <source>
        <dbReference type="EMBL" id="CAH1960901.1"/>
    </source>
</evidence>
<evidence type="ECO:0000256" key="2">
    <source>
        <dbReference type="ARBA" id="ARBA00022679"/>
    </source>
</evidence>
<keyword evidence="7 9" id="KW-0472">Membrane</keyword>
<dbReference type="PANTHER" id="PTHR12129">
    <property type="entry name" value="HEPARAN SULFATE 2-O-SULFOTRANSFERASE"/>
    <property type="match status" value="1"/>
</dbReference>